<accession>A0AAD8W403</accession>
<gene>
    <name evidence="2" type="ORF">QYE76_060661</name>
</gene>
<proteinExistence type="predicted"/>
<dbReference type="EMBL" id="JAUUTY010000004">
    <property type="protein sequence ID" value="KAK1642856.1"/>
    <property type="molecule type" value="Genomic_DNA"/>
</dbReference>
<evidence type="ECO:0000256" key="1">
    <source>
        <dbReference type="SAM" id="MobiDB-lite"/>
    </source>
</evidence>
<dbReference type="AlphaFoldDB" id="A0AAD8W403"/>
<evidence type="ECO:0000313" key="3">
    <source>
        <dbReference type="Proteomes" id="UP001231189"/>
    </source>
</evidence>
<evidence type="ECO:0000313" key="2">
    <source>
        <dbReference type="EMBL" id="KAK1642856.1"/>
    </source>
</evidence>
<organism evidence="2 3">
    <name type="scientific">Lolium multiflorum</name>
    <name type="common">Italian ryegrass</name>
    <name type="synonym">Lolium perenne subsp. multiflorum</name>
    <dbReference type="NCBI Taxonomy" id="4521"/>
    <lineage>
        <taxon>Eukaryota</taxon>
        <taxon>Viridiplantae</taxon>
        <taxon>Streptophyta</taxon>
        <taxon>Embryophyta</taxon>
        <taxon>Tracheophyta</taxon>
        <taxon>Spermatophyta</taxon>
        <taxon>Magnoliopsida</taxon>
        <taxon>Liliopsida</taxon>
        <taxon>Poales</taxon>
        <taxon>Poaceae</taxon>
        <taxon>BOP clade</taxon>
        <taxon>Pooideae</taxon>
        <taxon>Poodae</taxon>
        <taxon>Poeae</taxon>
        <taxon>Poeae Chloroplast Group 2 (Poeae type)</taxon>
        <taxon>Loliodinae</taxon>
        <taxon>Loliinae</taxon>
        <taxon>Lolium</taxon>
    </lineage>
</organism>
<sequence length="98" mass="10733">MTFLVGDGDYWMGVAGLAKGLRKADSAYLLVVAVQSDMPESHRSILVSKAASPARSTNCERMDHGRTVEAYPHRDPWNRPPPRQSLGSSHAADARLRS</sequence>
<feature type="compositionally biased region" description="Basic and acidic residues" evidence="1">
    <location>
        <begin position="58"/>
        <end position="77"/>
    </location>
</feature>
<name>A0AAD8W403_LOLMU</name>
<feature type="region of interest" description="Disordered" evidence="1">
    <location>
        <begin position="49"/>
        <end position="98"/>
    </location>
</feature>
<reference evidence="2" key="1">
    <citation type="submission" date="2023-07" db="EMBL/GenBank/DDBJ databases">
        <title>A chromosome-level genome assembly of Lolium multiflorum.</title>
        <authorList>
            <person name="Chen Y."/>
            <person name="Copetti D."/>
            <person name="Kolliker R."/>
            <person name="Studer B."/>
        </authorList>
    </citation>
    <scope>NUCLEOTIDE SEQUENCE</scope>
    <source>
        <strain evidence="2">02402/16</strain>
        <tissue evidence="2">Leaf</tissue>
    </source>
</reference>
<comment type="caution">
    <text evidence="2">The sequence shown here is derived from an EMBL/GenBank/DDBJ whole genome shotgun (WGS) entry which is preliminary data.</text>
</comment>
<protein>
    <submittedName>
        <fullName evidence="2">Uncharacterized protein</fullName>
    </submittedName>
</protein>
<dbReference type="Proteomes" id="UP001231189">
    <property type="component" value="Unassembled WGS sequence"/>
</dbReference>
<keyword evidence="3" id="KW-1185">Reference proteome</keyword>